<dbReference type="EMBL" id="JAPFFF010000011">
    <property type="protein sequence ID" value="KAK8877982.1"/>
    <property type="molecule type" value="Genomic_DNA"/>
</dbReference>
<evidence type="ECO:0000313" key="2">
    <source>
        <dbReference type="Proteomes" id="UP001470230"/>
    </source>
</evidence>
<proteinExistence type="predicted"/>
<reference evidence="1 2" key="1">
    <citation type="submission" date="2024-04" db="EMBL/GenBank/DDBJ databases">
        <title>Tritrichomonas musculus Genome.</title>
        <authorList>
            <person name="Alves-Ferreira E."/>
            <person name="Grigg M."/>
            <person name="Lorenzi H."/>
            <person name="Galac M."/>
        </authorList>
    </citation>
    <scope>NUCLEOTIDE SEQUENCE [LARGE SCALE GENOMIC DNA]</scope>
    <source>
        <strain evidence="1 2">EAF2021</strain>
    </source>
</reference>
<dbReference type="Proteomes" id="UP001470230">
    <property type="component" value="Unassembled WGS sequence"/>
</dbReference>
<evidence type="ECO:0000313" key="1">
    <source>
        <dbReference type="EMBL" id="KAK8877982.1"/>
    </source>
</evidence>
<accession>A0ABR2JK20</accession>
<gene>
    <name evidence="1" type="ORF">M9Y10_004745</name>
</gene>
<protein>
    <submittedName>
        <fullName evidence="1">Uncharacterized protein</fullName>
    </submittedName>
</protein>
<keyword evidence="2" id="KW-1185">Reference proteome</keyword>
<name>A0ABR2JK20_9EUKA</name>
<organism evidence="1 2">
    <name type="scientific">Tritrichomonas musculus</name>
    <dbReference type="NCBI Taxonomy" id="1915356"/>
    <lineage>
        <taxon>Eukaryota</taxon>
        <taxon>Metamonada</taxon>
        <taxon>Parabasalia</taxon>
        <taxon>Tritrichomonadida</taxon>
        <taxon>Tritrichomonadidae</taxon>
        <taxon>Tritrichomonas</taxon>
    </lineage>
</organism>
<sequence>MDYDLLYSLNPIFKVKDVQIIWSGNVYKVGQRNCLHQRLLVIASPGIFLIRKKPFNFQSHIITSISFFDLVSLYVTDQYASFSSKQSQIRVKLQNTKEIVSLVVFMRQAQFPTDVLPLNFTFVDEDIANLCTPVQLPYHPSSLFLDRTLSCILHFEISPSDSLLSEIPAQFFRRFIIKKEMLHNPLFPAWVLSLSYDRDIEILRFKSIKLCEFLEKSQYLFAFNKFVKTIEFEKVDFSNSEQVLSQLFHKPHCFKPIHWVFIECDLAKPNFSKFFNSISFIDKKITEIRFEKCTFSEDSIMETFQSIFFSECFHSISNLQFNSNVIISGKVKNSNFNENHINSELYNIVLSQFSEILCCSWVLQQKNLTQLSLISSRIKDITSILSQIFKFGTGLKYISLDDNNFISPINIDEESILGDSISTISLISFRYSRLSKSFILSLISLIKKGKVIFEGIDLSGIKIIDETEIEVENSNQNETENIKPLGKSGNNNVQIHFNDFEQIIYKNDDQNQINESRQIQDQNQIETIHKENLLDFLLNELQNVSMPSIRTLFFDENVMVASQINKFINFVKNQPNLKNLSVNCSIDISNSPSGFFSFIEYCSLHDLSALSIRGDREFSYGFLNLNLIQKIQSIECLDITNQRIGQKGLELLLPLIEGGRLKEVYFDGSNVSSFQFLCQFCSTLLTSKMKYASFPENDFNRILNFSNNSNSISLIPEPENDYLITYENLKSEFESVFYFSEYNWPLTIRNRTLKQKGLYVKSSKEKKISISQPFLMAKESDIHSDKKDELLYSKGLNIIENCISNHKVFELFDECVRNDAVEPSDTIVLLTRTIQDSLSFGNLFNSL</sequence>
<comment type="caution">
    <text evidence="1">The sequence shown here is derived from an EMBL/GenBank/DDBJ whole genome shotgun (WGS) entry which is preliminary data.</text>
</comment>